<dbReference type="SUPFAM" id="SSF56784">
    <property type="entry name" value="HAD-like"/>
    <property type="match status" value="1"/>
</dbReference>
<accession>A0ABW2EKA7</accession>
<dbReference type="InterPro" id="IPR023214">
    <property type="entry name" value="HAD_sf"/>
</dbReference>
<evidence type="ECO:0000313" key="1">
    <source>
        <dbReference type="EMBL" id="MFC7062774.1"/>
    </source>
</evidence>
<reference evidence="2" key="1">
    <citation type="journal article" date="2019" name="Int. J. Syst. Evol. Microbiol.">
        <title>The Global Catalogue of Microorganisms (GCM) 10K type strain sequencing project: providing services to taxonomists for standard genome sequencing and annotation.</title>
        <authorList>
            <consortium name="The Broad Institute Genomics Platform"/>
            <consortium name="The Broad Institute Genome Sequencing Center for Infectious Disease"/>
            <person name="Wu L."/>
            <person name="Ma J."/>
        </authorList>
    </citation>
    <scope>NUCLEOTIDE SEQUENCE [LARGE SCALE GENOMIC DNA]</scope>
    <source>
        <strain evidence="2">CGMCC 4.1621</strain>
    </source>
</reference>
<dbReference type="RefSeq" id="WP_204710507.1">
    <property type="nucleotide sequence ID" value="NZ_JBHSZV010000033.1"/>
</dbReference>
<proteinExistence type="predicted"/>
<name>A0ABW2EKA7_9BACI</name>
<sequence length="279" mass="32562">MIKEAKCLIFDLDGTLYEDTHHFEFYANLLKKELTSEKQNDFKKDYLEIMAGEHPLTIGKAYDRIHDQILSIDPYTDRVVAVHEWNGEQWEDEKVLERYNKPVTYDFEKVIAIGDGWWLPFSVANHYGLSLEKCYQCYMLTKEFMVSEQFVLTKTPGLKASMEKWKKEKWLVLVTNSELYDVNNLLRELELENIFDQVISSAKKPTLTKKHYGDILLAYELFPEEVISIGDNFINEVAPALTKNMKAILIQPNAVTYNHPNLKVVPSFRNVLRPETLTK</sequence>
<evidence type="ECO:0000313" key="2">
    <source>
        <dbReference type="Proteomes" id="UP001596410"/>
    </source>
</evidence>
<keyword evidence="2" id="KW-1185">Reference proteome</keyword>
<gene>
    <name evidence="1" type="ORF">ACFQIC_13095</name>
</gene>
<dbReference type="CDD" id="cd01427">
    <property type="entry name" value="HAD_like"/>
    <property type="match status" value="1"/>
</dbReference>
<dbReference type="Gene3D" id="3.40.50.1000">
    <property type="entry name" value="HAD superfamily/HAD-like"/>
    <property type="match status" value="1"/>
</dbReference>
<protein>
    <submittedName>
        <fullName evidence="1">HAD hydrolase-like protein</fullName>
    </submittedName>
</protein>
<dbReference type="InterPro" id="IPR036412">
    <property type="entry name" value="HAD-like_sf"/>
</dbReference>
<comment type="caution">
    <text evidence="1">The sequence shown here is derived from an EMBL/GenBank/DDBJ whole genome shotgun (WGS) entry which is preliminary data.</text>
</comment>
<dbReference type="Proteomes" id="UP001596410">
    <property type="component" value="Unassembled WGS sequence"/>
</dbReference>
<dbReference type="EMBL" id="JBHSZV010000033">
    <property type="protein sequence ID" value="MFC7062774.1"/>
    <property type="molecule type" value="Genomic_DNA"/>
</dbReference>
<organism evidence="1 2">
    <name type="scientific">Halobacillus seohaensis</name>
    <dbReference type="NCBI Taxonomy" id="447421"/>
    <lineage>
        <taxon>Bacteria</taxon>
        <taxon>Bacillati</taxon>
        <taxon>Bacillota</taxon>
        <taxon>Bacilli</taxon>
        <taxon>Bacillales</taxon>
        <taxon>Bacillaceae</taxon>
        <taxon>Halobacillus</taxon>
    </lineage>
</organism>